<feature type="compositionally biased region" description="Polar residues" evidence="2">
    <location>
        <begin position="221"/>
        <end position="246"/>
    </location>
</feature>
<sequence>MIFELAYELVEKVYGSNEISNLDNYLTNLSEKHNISLDTVNALYTNLIIIKEHRREQNVTNGKKAKGWHDGEIRILWTVMELAQSEGIPVKQAFDQLSHVLFKDKTAIWTQFYAMKRELKAITEEQNKEADLEDLLAIRKTRKPGRKPKAGKVENKTIKAKTNTKDKQLKEKKIKEKLEKDKQLKEKLEKEKLANKIDTEPKTTTNNESQLNTEITEDKSTLVNSESTMANTESHTEAPQSNSSNQSGLLEVISGLVRNMNTLQPKLSQNSQSSAIFELMNGLYQLSSEAVTSMQIESEKEQFAQSLKLKEEEVQAELQKIEEEKKELLLQAEKEKEILKEQLVKQKEELENEMLVTKNQLSNLARTVQNFEGLSPEETLTELPNYKNIFKFQLEQVGFAKEKKPVTYKLDKHQMLTQVK</sequence>
<dbReference type="EMBL" id="LJKE01000142">
    <property type="protein sequence ID" value="KZD48058.1"/>
    <property type="molecule type" value="Genomic_DNA"/>
</dbReference>
<dbReference type="PATRIC" id="fig|1396.535.peg.6426"/>
<protein>
    <submittedName>
        <fullName evidence="3">Uncharacterized protein</fullName>
    </submittedName>
</protein>
<feature type="compositionally biased region" description="Polar residues" evidence="2">
    <location>
        <begin position="202"/>
        <end position="214"/>
    </location>
</feature>
<evidence type="ECO:0000313" key="3">
    <source>
        <dbReference type="EMBL" id="KZD48058.1"/>
    </source>
</evidence>
<evidence type="ECO:0000256" key="2">
    <source>
        <dbReference type="SAM" id="MobiDB-lite"/>
    </source>
</evidence>
<comment type="caution">
    <text evidence="3">The sequence shown here is derived from an EMBL/GenBank/DDBJ whole genome shotgun (WGS) entry which is preliminary data.</text>
</comment>
<reference evidence="3 4" key="1">
    <citation type="submission" date="2015-09" db="EMBL/GenBank/DDBJ databases">
        <title>Bacillus cereus food isolates.</title>
        <authorList>
            <person name="Boekhorst J."/>
        </authorList>
    </citation>
    <scope>NUCLEOTIDE SEQUENCE [LARGE SCALE GENOMIC DNA]</scope>
    <source>
        <strain evidence="3 4">B4088</strain>
    </source>
</reference>
<name>A0A164K6I4_BACCE</name>
<dbReference type="Proteomes" id="UP000076482">
    <property type="component" value="Unassembled WGS sequence"/>
</dbReference>
<dbReference type="RefSeq" id="WP_063263788.1">
    <property type="nucleotide sequence ID" value="NZ_LJKE01000142.1"/>
</dbReference>
<dbReference type="AlphaFoldDB" id="A0A164K6I4"/>
<feature type="compositionally biased region" description="Basic and acidic residues" evidence="2">
    <location>
        <begin position="192"/>
        <end position="201"/>
    </location>
</feature>
<keyword evidence="1" id="KW-0175">Coiled coil</keyword>
<gene>
    <name evidence="3" type="ORF">B4088_6689</name>
</gene>
<evidence type="ECO:0000313" key="4">
    <source>
        <dbReference type="Proteomes" id="UP000076482"/>
    </source>
</evidence>
<feature type="coiled-coil region" evidence="1">
    <location>
        <begin position="304"/>
        <end position="367"/>
    </location>
</feature>
<accession>A0A164K6I4</accession>
<organism evidence="3 4">
    <name type="scientific">Bacillus cereus</name>
    <dbReference type="NCBI Taxonomy" id="1396"/>
    <lineage>
        <taxon>Bacteria</taxon>
        <taxon>Bacillati</taxon>
        <taxon>Bacillota</taxon>
        <taxon>Bacilli</taxon>
        <taxon>Bacillales</taxon>
        <taxon>Bacillaceae</taxon>
        <taxon>Bacillus</taxon>
        <taxon>Bacillus cereus group</taxon>
    </lineage>
</organism>
<feature type="region of interest" description="Disordered" evidence="2">
    <location>
        <begin position="192"/>
        <end position="246"/>
    </location>
</feature>
<proteinExistence type="predicted"/>
<evidence type="ECO:0000256" key="1">
    <source>
        <dbReference type="SAM" id="Coils"/>
    </source>
</evidence>